<dbReference type="NCBIfam" id="TIGR00704">
    <property type="entry name" value="NaPi_cotrn_rel"/>
    <property type="match status" value="1"/>
</dbReference>
<feature type="transmembrane region" description="Helical" evidence="6">
    <location>
        <begin position="174"/>
        <end position="201"/>
    </location>
</feature>
<dbReference type="Pfam" id="PF02690">
    <property type="entry name" value="Na_Pi_cotrans"/>
    <property type="match status" value="2"/>
</dbReference>
<reference evidence="7 8" key="1">
    <citation type="journal article" date="2005" name="Int. J. Syst. Evol. Microbiol.">
        <title>Bacillus cibi sp. nov., isolated from jeotgal, a traditional Korean fermented seafood.</title>
        <authorList>
            <person name="Yoon J.H."/>
            <person name="Lee C.H."/>
            <person name="Oh T.K."/>
        </authorList>
    </citation>
    <scope>NUCLEOTIDE SEQUENCE [LARGE SCALE GENOMIC DNA]</scope>
    <source>
        <strain evidence="7 8">DSM 16189</strain>
    </source>
</reference>
<comment type="caution">
    <text evidence="7">The sequence shown here is derived from an EMBL/GenBank/DDBJ whole genome shotgun (WGS) entry which is preliminary data.</text>
</comment>
<dbReference type="InterPro" id="IPR003841">
    <property type="entry name" value="Na/Pi_transpt"/>
</dbReference>
<keyword evidence="2" id="KW-1003">Cell membrane</keyword>
<keyword evidence="4 6" id="KW-1133">Transmembrane helix</keyword>
<dbReference type="AlphaFoldDB" id="A0A084GWP7"/>
<protein>
    <recommendedName>
        <fullName evidence="9">Na/Pi cotransporter</fullName>
    </recommendedName>
</protein>
<dbReference type="Proteomes" id="UP000028549">
    <property type="component" value="Unassembled WGS sequence"/>
</dbReference>
<name>A0A084GWP7_METID</name>
<feature type="transmembrane region" description="Helical" evidence="6">
    <location>
        <begin position="213"/>
        <end position="234"/>
    </location>
</feature>
<feature type="transmembrane region" description="Helical" evidence="6">
    <location>
        <begin position="278"/>
        <end position="297"/>
    </location>
</feature>
<feature type="transmembrane region" description="Helical" evidence="6">
    <location>
        <begin position="246"/>
        <end position="266"/>
    </location>
</feature>
<keyword evidence="3 6" id="KW-0812">Transmembrane</keyword>
<sequence length="315" mass="33187">MAAAMFFLLYLLFFLTGMQILKNGLSILSGSTMRSWVFACIDHPFKAFLAGIVFTGILQSSSAVMVIVIGLVSAGVITFRQTIGIILGTNIGSTFTTQLITLDLGSLIIPMIGGGFVFFLAGAMMKRQSLLRISGILSGLGLLFLSMSGFGKLAEPLSHLETVSELLLYSNTHAFAGVLGGTVLTAIIHSSAAAAGIIMSFMNADLLTLSAGIAYILGANIGTCITGLMASAGAGHEAKLTAYAHVWLNVLGVAAFYPFIAFCSGIAEHFAAEPDLQLAHFSLVFNVVSSIAVLPFAEPFGRFVESSARFVNRKH</sequence>
<accession>A0A084GWP7</accession>
<comment type="subcellular location">
    <subcellularLocation>
        <location evidence="1">Cell membrane</location>
        <topology evidence="1">Multi-pass membrane protein</topology>
    </subcellularLocation>
</comment>
<dbReference type="GO" id="GO:0005436">
    <property type="term" value="F:sodium:phosphate symporter activity"/>
    <property type="evidence" value="ECO:0007669"/>
    <property type="project" value="InterPro"/>
</dbReference>
<evidence type="ECO:0000256" key="6">
    <source>
        <dbReference type="SAM" id="Phobius"/>
    </source>
</evidence>
<organism evidence="7 8">
    <name type="scientific">Metabacillus indicus</name>
    <name type="common">Bacillus indicus</name>
    <dbReference type="NCBI Taxonomy" id="246786"/>
    <lineage>
        <taxon>Bacteria</taxon>
        <taxon>Bacillati</taxon>
        <taxon>Bacillota</taxon>
        <taxon>Bacilli</taxon>
        <taxon>Bacillales</taxon>
        <taxon>Bacillaceae</taxon>
        <taxon>Metabacillus</taxon>
    </lineage>
</organism>
<evidence type="ECO:0000256" key="3">
    <source>
        <dbReference type="ARBA" id="ARBA00022692"/>
    </source>
</evidence>
<evidence type="ECO:0008006" key="9">
    <source>
        <dbReference type="Google" id="ProtNLM"/>
    </source>
</evidence>
<dbReference type="PANTHER" id="PTHR10010">
    <property type="entry name" value="SOLUTE CARRIER FAMILY 34 SODIUM PHOSPHATE , MEMBER 2-RELATED"/>
    <property type="match status" value="1"/>
</dbReference>
<evidence type="ECO:0000256" key="2">
    <source>
        <dbReference type="ARBA" id="ARBA00022475"/>
    </source>
</evidence>
<evidence type="ECO:0000313" key="7">
    <source>
        <dbReference type="EMBL" id="KEZ51759.1"/>
    </source>
</evidence>
<dbReference type="GO" id="GO:0044341">
    <property type="term" value="P:sodium-dependent phosphate transport"/>
    <property type="evidence" value="ECO:0007669"/>
    <property type="project" value="InterPro"/>
</dbReference>
<dbReference type="InterPro" id="IPR004633">
    <property type="entry name" value="NaPi_cotrn-rel/YqeW-like"/>
</dbReference>
<keyword evidence="8" id="KW-1185">Reference proteome</keyword>
<dbReference type="EMBL" id="JNVC02000005">
    <property type="protein sequence ID" value="KEZ51759.1"/>
    <property type="molecule type" value="Genomic_DNA"/>
</dbReference>
<dbReference type="STRING" id="246786.GS18_0211610"/>
<dbReference type="NCBIfam" id="NF037997">
    <property type="entry name" value="Na_Pi_symport"/>
    <property type="match status" value="1"/>
</dbReference>
<proteinExistence type="predicted"/>
<evidence type="ECO:0000256" key="4">
    <source>
        <dbReference type="ARBA" id="ARBA00022989"/>
    </source>
</evidence>
<dbReference type="OrthoDB" id="9763003at2"/>
<feature type="transmembrane region" description="Helical" evidence="6">
    <location>
        <begin position="136"/>
        <end position="154"/>
    </location>
</feature>
<evidence type="ECO:0000256" key="1">
    <source>
        <dbReference type="ARBA" id="ARBA00004651"/>
    </source>
</evidence>
<gene>
    <name evidence="7" type="ORF">GS18_0211610</name>
</gene>
<evidence type="ECO:0000313" key="8">
    <source>
        <dbReference type="Proteomes" id="UP000028549"/>
    </source>
</evidence>
<evidence type="ECO:0000256" key="5">
    <source>
        <dbReference type="ARBA" id="ARBA00023136"/>
    </source>
</evidence>
<feature type="transmembrane region" description="Helical" evidence="6">
    <location>
        <begin position="107"/>
        <end position="124"/>
    </location>
</feature>
<keyword evidence="5 6" id="KW-0472">Membrane</keyword>
<dbReference type="PANTHER" id="PTHR10010:SF46">
    <property type="entry name" value="SODIUM-DEPENDENT PHOSPHATE TRANSPORT PROTEIN 2B"/>
    <property type="match status" value="1"/>
</dbReference>
<dbReference type="GO" id="GO:0005886">
    <property type="term" value="C:plasma membrane"/>
    <property type="evidence" value="ECO:0007669"/>
    <property type="project" value="UniProtKB-SubCell"/>
</dbReference>